<name>A0A4Q8LZQ0_9GAMM</name>
<dbReference type="RefSeq" id="WP_130522237.1">
    <property type="nucleotide sequence ID" value="NZ_SHLZ01000001.1"/>
</dbReference>
<dbReference type="EMBL" id="SHMF01000001">
    <property type="protein sequence ID" value="TAA37204.1"/>
    <property type="molecule type" value="Genomic_DNA"/>
</dbReference>
<gene>
    <name evidence="1" type="ORF">EA656_00555</name>
</gene>
<evidence type="ECO:0000313" key="1">
    <source>
        <dbReference type="EMBL" id="TAA37204.1"/>
    </source>
</evidence>
<comment type="caution">
    <text evidence="1">The sequence shown here is derived from an EMBL/GenBank/DDBJ whole genome shotgun (WGS) entry which is preliminary data.</text>
</comment>
<dbReference type="AlphaFoldDB" id="A0A4Q8LZQ0"/>
<sequence>MNAQVQEGQLVPEEGMAAMINRSEIEQQISTARRFPRSLKKFRDEALQMVTLSQSIAEQCVYALPRDGKTIEGPSARFAEVVASAWGNNRAGARVIDDKGEFIIAQGVFHDLERNVAITYEVQRRIVDRNGRRFKPDMIGVTANAACSIALRNAVLKGVPKAFWEDMYVEARKVIMGDVKTLANRRADALGVFQRFGVSAEQVCAKLEVAGVEDIGLEHLVLLRGIVTAIKEGDTTPEEAFATGAGTAQTEARAQRPVYTEDAFAAALPNWKKAVEAGKKTAEQIIALAETKASLSDQQRKQILALGEPAQTDAAAAGVEQQEPQA</sequence>
<evidence type="ECO:0000313" key="2">
    <source>
        <dbReference type="Proteomes" id="UP000292087"/>
    </source>
</evidence>
<proteinExistence type="predicted"/>
<reference evidence="1 2" key="1">
    <citation type="submission" date="2019-02" db="EMBL/GenBank/DDBJ databases">
        <title>WGS of Pseudoxanthomonas species novum from clinical isolates.</title>
        <authorList>
            <person name="Bernier A.-M."/>
            <person name="Bernard K."/>
            <person name="Vachon A."/>
        </authorList>
    </citation>
    <scope>NUCLEOTIDE SEQUENCE [LARGE SCALE GENOMIC DNA]</scope>
    <source>
        <strain evidence="1 2">NML140781</strain>
    </source>
</reference>
<dbReference type="Proteomes" id="UP000292087">
    <property type="component" value="Unassembled WGS sequence"/>
</dbReference>
<accession>A0A4Q8LZQ0</accession>
<organism evidence="1 2">
    <name type="scientific">Pseudoxanthomonas winnipegensis</name>
    <dbReference type="NCBI Taxonomy" id="2480810"/>
    <lineage>
        <taxon>Bacteria</taxon>
        <taxon>Pseudomonadati</taxon>
        <taxon>Pseudomonadota</taxon>
        <taxon>Gammaproteobacteria</taxon>
        <taxon>Lysobacterales</taxon>
        <taxon>Lysobacteraceae</taxon>
        <taxon>Pseudoxanthomonas</taxon>
    </lineage>
</organism>
<protein>
    <submittedName>
        <fullName evidence="1">Uncharacterized protein</fullName>
    </submittedName>
</protein>